<dbReference type="PROSITE" id="PS50056">
    <property type="entry name" value="TYR_PHOSPHATASE_2"/>
    <property type="match status" value="1"/>
</dbReference>
<dbReference type="CDD" id="cd14499">
    <property type="entry name" value="CDC14_C"/>
    <property type="match status" value="1"/>
</dbReference>
<dbReference type="FunFam" id="3.90.190.10:FF:000006">
    <property type="entry name" value="Dual specificity protein phosphatase CDC14B"/>
    <property type="match status" value="1"/>
</dbReference>
<feature type="compositionally biased region" description="Low complexity" evidence="7">
    <location>
        <begin position="442"/>
        <end position="468"/>
    </location>
</feature>
<comment type="similarity">
    <text evidence="1">Belongs to the protein-tyrosine phosphatase family. Non-receptor class CDC14 subfamily.</text>
</comment>
<dbReference type="InterPro" id="IPR000340">
    <property type="entry name" value="Dual-sp_phosphatase_cat-dom"/>
</dbReference>
<keyword evidence="4" id="KW-0378">Hydrolase</keyword>
<evidence type="ECO:0000256" key="5">
    <source>
        <dbReference type="ARBA" id="ARBA00022912"/>
    </source>
</evidence>
<dbReference type="Pfam" id="PF14671">
    <property type="entry name" value="DSPn"/>
    <property type="match status" value="1"/>
</dbReference>
<keyword evidence="3" id="KW-0132">Cell division</keyword>
<dbReference type="GO" id="GO:0051301">
    <property type="term" value="P:cell division"/>
    <property type="evidence" value="ECO:0007669"/>
    <property type="project" value="UniProtKB-KW"/>
</dbReference>
<dbReference type="PANTHER" id="PTHR23339">
    <property type="entry name" value="TYROSINE SPECIFIC PROTEIN PHOSPHATASE AND DUAL SPECIFICITY PROTEIN PHOSPHATASE"/>
    <property type="match status" value="1"/>
</dbReference>
<feature type="compositionally biased region" description="Polar residues" evidence="7">
    <location>
        <begin position="401"/>
        <end position="418"/>
    </location>
</feature>
<dbReference type="InterPro" id="IPR020422">
    <property type="entry name" value="TYR_PHOSPHATASE_DUAL_dom"/>
</dbReference>
<keyword evidence="11" id="KW-1185">Reference proteome</keyword>
<dbReference type="Proteomes" id="UP001165065">
    <property type="component" value="Unassembled WGS sequence"/>
</dbReference>
<dbReference type="PROSITE" id="PS50054">
    <property type="entry name" value="TYR_PHOSPHATASE_DUAL"/>
    <property type="match status" value="1"/>
</dbReference>
<dbReference type="SUPFAM" id="SSF52799">
    <property type="entry name" value="(Phosphotyrosine protein) phosphatases II"/>
    <property type="match status" value="2"/>
</dbReference>
<evidence type="ECO:0000259" key="8">
    <source>
        <dbReference type="PROSITE" id="PS50054"/>
    </source>
</evidence>
<keyword evidence="5" id="KW-0904">Protein phosphatase</keyword>
<accession>A0A9W7GF53</accession>
<dbReference type="InterPro" id="IPR050561">
    <property type="entry name" value="PTP"/>
</dbReference>
<protein>
    <recommendedName>
        <fullName evidence="2">protein-tyrosine-phosphatase</fullName>
        <ecNumber evidence="2">3.1.3.48</ecNumber>
    </recommendedName>
</protein>
<dbReference type="InterPro" id="IPR029021">
    <property type="entry name" value="Prot-tyrosine_phosphatase-like"/>
</dbReference>
<feature type="domain" description="Tyrosine-protein phosphatase" evidence="8">
    <location>
        <begin position="201"/>
        <end position="359"/>
    </location>
</feature>
<organism evidence="10 11">
    <name type="scientific">Triparma columacea</name>
    <dbReference type="NCBI Taxonomy" id="722753"/>
    <lineage>
        <taxon>Eukaryota</taxon>
        <taxon>Sar</taxon>
        <taxon>Stramenopiles</taxon>
        <taxon>Ochrophyta</taxon>
        <taxon>Bolidophyceae</taxon>
        <taxon>Parmales</taxon>
        <taxon>Triparmaceae</taxon>
        <taxon>Triparma</taxon>
    </lineage>
</organism>
<dbReference type="AlphaFoldDB" id="A0A9W7GF53"/>
<feature type="compositionally biased region" description="Low complexity" evidence="7">
    <location>
        <begin position="376"/>
        <end position="388"/>
    </location>
</feature>
<keyword evidence="6" id="KW-0131">Cell cycle</keyword>
<sequence>MYGKHQNQHSTSIQSAQKNVSRTMSDLIHVHPRICWTCLSQPTALTNDDLPKSTSDTHYFQTDSTLVYEHFFADHGPLNLGQLVRFCRLVASLLSQKALGRKQLVYVCSSHNHLRSNSIFLICSYMIVCENKTVPEAYAPFFNLSPPPSPFRDAAFSICPYSITVIDALKGLKKAISLGHFEYESFDPDAYDEMDKLENGDCTWIVPGKLMAFSGPHNHKKQISPGVFTMSIDEYAPLFKKYGVTGVVRFNKKLYDRNELTKRGVNHYDLYYEDGGNPTEAIAQKFLKICEDEKGAVAVHCKAGLGRTGTNIGNYMMKHYGYTTNEMIAWCRICRPGSVVGPQQQFCADYEFKLVRDGELFRRRHGGGGVGREKPTASGFASSSTGSPNKLKPLSPEKDSTNLQNLSAIKARQVSTSPIKHRSRPRTGDSSSTGNMPTMSMRSQSTRRAGGGSSSSSSPSTKRPTSTGIFRSSRGASKRQIGSRRDDSTADV</sequence>
<dbReference type="CDD" id="cd17657">
    <property type="entry name" value="CDC14_N"/>
    <property type="match status" value="1"/>
</dbReference>
<reference evidence="11" key="1">
    <citation type="journal article" date="2023" name="Commun. Biol.">
        <title>Genome analysis of Parmales, the sister group of diatoms, reveals the evolutionary specialization of diatoms from phago-mixotrophs to photoautotrophs.</title>
        <authorList>
            <person name="Ban H."/>
            <person name="Sato S."/>
            <person name="Yoshikawa S."/>
            <person name="Yamada K."/>
            <person name="Nakamura Y."/>
            <person name="Ichinomiya M."/>
            <person name="Sato N."/>
            <person name="Blanc-Mathieu R."/>
            <person name="Endo H."/>
            <person name="Kuwata A."/>
            <person name="Ogata H."/>
        </authorList>
    </citation>
    <scope>NUCLEOTIDE SEQUENCE [LARGE SCALE GENOMIC DNA]</scope>
</reference>
<dbReference type="EC" id="3.1.3.48" evidence="2"/>
<dbReference type="Pfam" id="PF00782">
    <property type="entry name" value="DSPc"/>
    <property type="match status" value="1"/>
</dbReference>
<proteinExistence type="inferred from homology"/>
<dbReference type="OrthoDB" id="266663at2759"/>
<dbReference type="SMART" id="SM00195">
    <property type="entry name" value="DSPc"/>
    <property type="match status" value="1"/>
</dbReference>
<evidence type="ECO:0000256" key="1">
    <source>
        <dbReference type="ARBA" id="ARBA00007315"/>
    </source>
</evidence>
<dbReference type="InterPro" id="IPR029260">
    <property type="entry name" value="DSPn"/>
</dbReference>
<evidence type="ECO:0000256" key="7">
    <source>
        <dbReference type="SAM" id="MobiDB-lite"/>
    </source>
</evidence>
<name>A0A9W7GF53_9STRA</name>
<feature type="compositionally biased region" description="Polar residues" evidence="7">
    <location>
        <begin position="428"/>
        <end position="441"/>
    </location>
</feature>
<evidence type="ECO:0000259" key="9">
    <source>
        <dbReference type="PROSITE" id="PS50056"/>
    </source>
</evidence>
<gene>
    <name evidence="10" type="ORF">TrCOL_g2665</name>
</gene>
<dbReference type="EMBL" id="BRYA01000174">
    <property type="protein sequence ID" value="GMI42555.1"/>
    <property type="molecule type" value="Genomic_DNA"/>
</dbReference>
<feature type="domain" description="Tyrosine specific protein phosphatases" evidence="9">
    <location>
        <begin position="284"/>
        <end position="346"/>
    </location>
</feature>
<dbReference type="GO" id="GO:0004725">
    <property type="term" value="F:protein tyrosine phosphatase activity"/>
    <property type="evidence" value="ECO:0007669"/>
    <property type="project" value="UniProtKB-EC"/>
</dbReference>
<feature type="region of interest" description="Disordered" evidence="7">
    <location>
        <begin position="363"/>
        <end position="492"/>
    </location>
</feature>
<evidence type="ECO:0000256" key="3">
    <source>
        <dbReference type="ARBA" id="ARBA00022618"/>
    </source>
</evidence>
<evidence type="ECO:0000256" key="2">
    <source>
        <dbReference type="ARBA" id="ARBA00013064"/>
    </source>
</evidence>
<comment type="caution">
    <text evidence="10">The sequence shown here is derived from an EMBL/GenBank/DDBJ whole genome shotgun (WGS) entry which is preliminary data.</text>
</comment>
<feature type="compositionally biased region" description="Basic and acidic residues" evidence="7">
    <location>
        <begin position="483"/>
        <end position="492"/>
    </location>
</feature>
<evidence type="ECO:0000313" key="10">
    <source>
        <dbReference type="EMBL" id="GMI42555.1"/>
    </source>
</evidence>
<dbReference type="InterPro" id="IPR000387">
    <property type="entry name" value="Tyr_Pase_dom"/>
</dbReference>
<dbReference type="Gene3D" id="3.90.190.10">
    <property type="entry name" value="Protein tyrosine phosphatase superfamily"/>
    <property type="match status" value="2"/>
</dbReference>
<evidence type="ECO:0000256" key="6">
    <source>
        <dbReference type="ARBA" id="ARBA00023306"/>
    </source>
</evidence>
<dbReference type="InterPro" id="IPR044506">
    <property type="entry name" value="CDC14_C"/>
</dbReference>
<dbReference type="PROSITE" id="PS00383">
    <property type="entry name" value="TYR_PHOSPHATASE_1"/>
    <property type="match status" value="1"/>
</dbReference>
<evidence type="ECO:0000256" key="4">
    <source>
        <dbReference type="ARBA" id="ARBA00022801"/>
    </source>
</evidence>
<dbReference type="InterPro" id="IPR016130">
    <property type="entry name" value="Tyr_Pase_AS"/>
</dbReference>
<evidence type="ECO:0000313" key="11">
    <source>
        <dbReference type="Proteomes" id="UP001165065"/>
    </source>
</evidence>